<evidence type="ECO:0000256" key="2">
    <source>
        <dbReference type="SAM" id="MobiDB-lite"/>
    </source>
</evidence>
<proteinExistence type="inferred from homology"/>
<dbReference type="NCBIfam" id="TIGR00350">
    <property type="entry name" value="lytR_cpsA_psr"/>
    <property type="match status" value="1"/>
</dbReference>
<dbReference type="Gene3D" id="3.40.630.190">
    <property type="entry name" value="LCP protein"/>
    <property type="match status" value="1"/>
</dbReference>
<comment type="similarity">
    <text evidence="1">Belongs to the LytR/CpsA/Psr (LCP) family.</text>
</comment>
<feature type="compositionally biased region" description="Polar residues" evidence="2">
    <location>
        <begin position="64"/>
        <end position="75"/>
    </location>
</feature>
<feature type="compositionally biased region" description="Basic and acidic residues" evidence="2">
    <location>
        <begin position="80"/>
        <end position="90"/>
    </location>
</feature>
<protein>
    <submittedName>
        <fullName evidence="5">LCP family protein</fullName>
    </submittedName>
</protein>
<feature type="transmembrane region" description="Helical" evidence="3">
    <location>
        <begin position="105"/>
        <end position="123"/>
    </location>
</feature>
<name>A0A9D0ZF70_9FIRM</name>
<dbReference type="Pfam" id="PF03816">
    <property type="entry name" value="LytR_cpsA_psr"/>
    <property type="match status" value="1"/>
</dbReference>
<feature type="compositionally biased region" description="Basic and acidic residues" evidence="2">
    <location>
        <begin position="28"/>
        <end position="37"/>
    </location>
</feature>
<sequence>MQLFGGSGKKGRHSAGNTHRYDNQNSRQPEREVERSASPDLDYYEEERRERAERRERQARRVESSSGYSSAQDTNYGAEPRQRFSSDEYVSREERKSSRRWVKRLAITLAVIAVIAIGAYAGIRSWMRPPDIATPGTDDVTESAAPTDNGVEEVEPTVIDAENRRDNVYTFVISGLDREGLHTDTNIIGMFDIAAGKLNLVNIPRDTLVNIDNIHKKMNQPYPSSINNGGDGISALLATVEDLVGYPVDCYAIVEIQVVEEIVDALGGVYFDIPFDMDWDAPDQNPPVSIHIKAGYQLLDGENFVNAMRFRMSNDGSQTYARGDIERIEFQQQLLMALASQTLNLGNITNLPKIYDIVMSSVDTNLSLGNIAYFAAEFLKLSSDDISFMTLPGKSDGTVYGESYVIPYIDEWLEMVNEYFNPFTVEITRENVDMIATFDNGATFDTTQGYVAGGETHFYGYYY</sequence>
<keyword evidence="3" id="KW-0472">Membrane</keyword>
<dbReference type="PANTHER" id="PTHR33392">
    <property type="entry name" value="POLYISOPRENYL-TEICHOIC ACID--PEPTIDOGLYCAN TEICHOIC ACID TRANSFERASE TAGU"/>
    <property type="match status" value="1"/>
</dbReference>
<dbReference type="InterPro" id="IPR050922">
    <property type="entry name" value="LytR/CpsA/Psr_CW_biosynth"/>
</dbReference>
<evidence type="ECO:0000256" key="3">
    <source>
        <dbReference type="SAM" id="Phobius"/>
    </source>
</evidence>
<feature type="compositionally biased region" description="Basic and acidic residues" evidence="2">
    <location>
        <begin position="46"/>
        <end position="63"/>
    </location>
</feature>
<evidence type="ECO:0000256" key="1">
    <source>
        <dbReference type="ARBA" id="ARBA00006068"/>
    </source>
</evidence>
<accession>A0A9D0ZF70</accession>
<dbReference type="Proteomes" id="UP000824262">
    <property type="component" value="Unassembled WGS sequence"/>
</dbReference>
<reference evidence="5" key="2">
    <citation type="journal article" date="2021" name="PeerJ">
        <title>Extensive microbial diversity within the chicken gut microbiome revealed by metagenomics and culture.</title>
        <authorList>
            <person name="Gilroy R."/>
            <person name="Ravi A."/>
            <person name="Getino M."/>
            <person name="Pursley I."/>
            <person name="Horton D.L."/>
            <person name="Alikhan N.F."/>
            <person name="Baker D."/>
            <person name="Gharbi K."/>
            <person name="Hall N."/>
            <person name="Watson M."/>
            <person name="Adriaenssens E.M."/>
            <person name="Foster-Nyarko E."/>
            <person name="Jarju S."/>
            <person name="Secka A."/>
            <person name="Antonio M."/>
            <person name="Oren A."/>
            <person name="Chaudhuri R.R."/>
            <person name="La Ragione R."/>
            <person name="Hildebrand F."/>
            <person name="Pallen M.J."/>
        </authorList>
    </citation>
    <scope>NUCLEOTIDE SEQUENCE</scope>
    <source>
        <strain evidence="5">ChiBcolR7-354</strain>
    </source>
</reference>
<feature type="domain" description="Cell envelope-related transcriptional attenuator" evidence="4">
    <location>
        <begin position="182"/>
        <end position="342"/>
    </location>
</feature>
<dbReference type="InterPro" id="IPR004474">
    <property type="entry name" value="LytR_CpsA_psr"/>
</dbReference>
<dbReference type="AlphaFoldDB" id="A0A9D0ZF70"/>
<comment type="caution">
    <text evidence="5">The sequence shown here is derived from an EMBL/GenBank/DDBJ whole genome shotgun (WGS) entry which is preliminary data.</text>
</comment>
<organism evidence="5 6">
    <name type="scientific">Candidatus Scatomorpha intestinavium</name>
    <dbReference type="NCBI Taxonomy" id="2840922"/>
    <lineage>
        <taxon>Bacteria</taxon>
        <taxon>Bacillati</taxon>
        <taxon>Bacillota</taxon>
        <taxon>Clostridia</taxon>
        <taxon>Eubacteriales</taxon>
        <taxon>Candidatus Scatomorpha</taxon>
    </lineage>
</organism>
<gene>
    <name evidence="5" type="ORF">IAB77_09420</name>
</gene>
<reference evidence="5" key="1">
    <citation type="submission" date="2020-10" db="EMBL/GenBank/DDBJ databases">
        <authorList>
            <person name="Gilroy R."/>
        </authorList>
    </citation>
    <scope>NUCLEOTIDE SEQUENCE</scope>
    <source>
        <strain evidence="5">ChiBcolR7-354</strain>
    </source>
</reference>
<dbReference type="EMBL" id="DVGA01000105">
    <property type="protein sequence ID" value="HIQ79458.1"/>
    <property type="molecule type" value="Genomic_DNA"/>
</dbReference>
<evidence type="ECO:0000259" key="4">
    <source>
        <dbReference type="Pfam" id="PF03816"/>
    </source>
</evidence>
<evidence type="ECO:0000313" key="5">
    <source>
        <dbReference type="EMBL" id="HIQ79458.1"/>
    </source>
</evidence>
<dbReference type="PANTHER" id="PTHR33392:SF6">
    <property type="entry name" value="POLYISOPRENYL-TEICHOIC ACID--PEPTIDOGLYCAN TEICHOIC ACID TRANSFERASE TAGU"/>
    <property type="match status" value="1"/>
</dbReference>
<keyword evidence="3" id="KW-0812">Transmembrane</keyword>
<evidence type="ECO:0000313" key="6">
    <source>
        <dbReference type="Proteomes" id="UP000824262"/>
    </source>
</evidence>
<keyword evidence="3" id="KW-1133">Transmembrane helix</keyword>
<feature type="region of interest" description="Disordered" evidence="2">
    <location>
        <begin position="1"/>
        <end position="90"/>
    </location>
</feature>